<reference evidence="1" key="1">
    <citation type="submission" date="2021-06" db="EMBL/GenBank/DDBJ databases">
        <authorList>
            <person name="Kallberg Y."/>
            <person name="Tangrot J."/>
            <person name="Rosling A."/>
        </authorList>
    </citation>
    <scope>NUCLEOTIDE SEQUENCE</scope>
    <source>
        <strain evidence="1">IL203A</strain>
    </source>
</reference>
<accession>A0ACA9LP35</accession>
<sequence>GFAHLHQSKSEQLKNLLLYDISERQALNNIKKIVAKSGYHSDEILETDDELADDE</sequence>
<dbReference type="Proteomes" id="UP000789702">
    <property type="component" value="Unassembled WGS sequence"/>
</dbReference>
<gene>
    <name evidence="1" type="ORF">DHETER_LOCUS4644</name>
</gene>
<organism evidence="1 2">
    <name type="scientific">Dentiscutata heterogama</name>
    <dbReference type="NCBI Taxonomy" id="1316150"/>
    <lineage>
        <taxon>Eukaryota</taxon>
        <taxon>Fungi</taxon>
        <taxon>Fungi incertae sedis</taxon>
        <taxon>Mucoromycota</taxon>
        <taxon>Glomeromycotina</taxon>
        <taxon>Glomeromycetes</taxon>
        <taxon>Diversisporales</taxon>
        <taxon>Gigasporaceae</taxon>
        <taxon>Dentiscutata</taxon>
    </lineage>
</organism>
<keyword evidence="2" id="KW-1185">Reference proteome</keyword>
<proteinExistence type="predicted"/>
<comment type="caution">
    <text evidence="1">The sequence shown here is derived from an EMBL/GenBank/DDBJ whole genome shotgun (WGS) entry which is preliminary data.</text>
</comment>
<name>A0ACA9LP35_9GLOM</name>
<dbReference type="EMBL" id="CAJVPU010004738">
    <property type="protein sequence ID" value="CAG8537353.1"/>
    <property type="molecule type" value="Genomic_DNA"/>
</dbReference>
<protein>
    <submittedName>
        <fullName evidence="1">14213_t:CDS:1</fullName>
    </submittedName>
</protein>
<evidence type="ECO:0000313" key="1">
    <source>
        <dbReference type="EMBL" id="CAG8537353.1"/>
    </source>
</evidence>
<feature type="non-terminal residue" evidence="1">
    <location>
        <position position="1"/>
    </location>
</feature>
<evidence type="ECO:0000313" key="2">
    <source>
        <dbReference type="Proteomes" id="UP000789702"/>
    </source>
</evidence>